<protein>
    <submittedName>
        <fullName evidence="3">Uncharacterized protein</fullName>
    </submittedName>
</protein>
<evidence type="ECO:0000256" key="2">
    <source>
        <dbReference type="SAM" id="Phobius"/>
    </source>
</evidence>
<dbReference type="AlphaFoldDB" id="A0A645CYG7"/>
<dbReference type="EMBL" id="VSSQ01030930">
    <property type="protein sequence ID" value="MPM81632.1"/>
    <property type="molecule type" value="Genomic_DNA"/>
</dbReference>
<sequence>MADWHLLVLAFAGVYDTCPIIALHFTCCHRSHRQRGEHEREHRDEREPLDLA</sequence>
<keyword evidence="2" id="KW-1133">Transmembrane helix</keyword>
<evidence type="ECO:0000313" key="3">
    <source>
        <dbReference type="EMBL" id="MPM81632.1"/>
    </source>
</evidence>
<keyword evidence="2" id="KW-0812">Transmembrane</keyword>
<feature type="transmembrane region" description="Helical" evidence="2">
    <location>
        <begin position="6"/>
        <end position="25"/>
    </location>
</feature>
<evidence type="ECO:0000256" key="1">
    <source>
        <dbReference type="SAM" id="MobiDB-lite"/>
    </source>
</evidence>
<feature type="compositionally biased region" description="Basic and acidic residues" evidence="1">
    <location>
        <begin position="34"/>
        <end position="52"/>
    </location>
</feature>
<reference evidence="3" key="1">
    <citation type="submission" date="2019-08" db="EMBL/GenBank/DDBJ databases">
        <authorList>
            <person name="Kucharzyk K."/>
            <person name="Murdoch R.W."/>
            <person name="Higgins S."/>
            <person name="Loffler F."/>
        </authorList>
    </citation>
    <scope>NUCLEOTIDE SEQUENCE</scope>
</reference>
<gene>
    <name evidence="3" type="ORF">SDC9_128688</name>
</gene>
<feature type="region of interest" description="Disordered" evidence="1">
    <location>
        <begin position="32"/>
        <end position="52"/>
    </location>
</feature>
<keyword evidence="2" id="KW-0472">Membrane</keyword>
<name>A0A645CYG7_9ZZZZ</name>
<organism evidence="3">
    <name type="scientific">bioreactor metagenome</name>
    <dbReference type="NCBI Taxonomy" id="1076179"/>
    <lineage>
        <taxon>unclassified sequences</taxon>
        <taxon>metagenomes</taxon>
        <taxon>ecological metagenomes</taxon>
    </lineage>
</organism>
<comment type="caution">
    <text evidence="3">The sequence shown here is derived from an EMBL/GenBank/DDBJ whole genome shotgun (WGS) entry which is preliminary data.</text>
</comment>
<accession>A0A645CYG7</accession>
<proteinExistence type="predicted"/>